<dbReference type="InterPro" id="IPR006127">
    <property type="entry name" value="ZnuA-like"/>
</dbReference>
<protein>
    <recommendedName>
        <fullName evidence="2">High-affinity zinc uptake system protein ZnuA</fullName>
    </recommendedName>
</protein>
<dbReference type="RefSeq" id="WP_126158994.1">
    <property type="nucleotide sequence ID" value="NZ_RQXW01000010.1"/>
</dbReference>
<proteinExistence type="inferred from homology"/>
<organism evidence="7 8">
    <name type="scientific">Amphritea opalescens</name>
    <dbReference type="NCBI Taxonomy" id="2490544"/>
    <lineage>
        <taxon>Bacteria</taxon>
        <taxon>Pseudomonadati</taxon>
        <taxon>Pseudomonadota</taxon>
        <taxon>Gammaproteobacteria</taxon>
        <taxon>Oceanospirillales</taxon>
        <taxon>Oceanospirillaceae</taxon>
        <taxon>Amphritea</taxon>
    </lineage>
</organism>
<dbReference type="SUPFAM" id="SSF53807">
    <property type="entry name" value="Helical backbone' metal receptor"/>
    <property type="match status" value="1"/>
</dbReference>
<sequence length="330" mass="37357">MDYFSRRLYRYGSFFLFSLFASWVPALQAQPVKVLASIKPIQLIAVDMLGDLAEVDVLLPPGSSPHHYSLKPSSISDIHDADLFIWGGEGLELFLTKTVNQLERPALALLEPSEHHEDEHSDEHSDEHANEHAKENEHEDGHEHDDDHDLMAEHEHHHDGDPHFWMTPELALAAADKIKDRLAVLYPQKAELFEKAYDDFATRLSETDQQLQQQLKRVAGEGFYVFHDAFGGFVEHYQLNQLGYFTVDPGRKPGARRLAEIREALETNKGRCVFVEPQFKAPVVDSLTRGLDIHVGRLDPLAIDIDAQRGGYLNYLHSLADSFTSCLSAE</sequence>
<dbReference type="AlphaFoldDB" id="A0A430KPN2"/>
<keyword evidence="5" id="KW-0406">Ion transport</keyword>
<dbReference type="PANTHER" id="PTHR42953:SF3">
    <property type="entry name" value="HIGH-AFFINITY ZINC UPTAKE SYSTEM PROTEIN ZNUA"/>
    <property type="match status" value="1"/>
</dbReference>
<dbReference type="InterPro" id="IPR050492">
    <property type="entry name" value="Bact_metal-bind_prot9"/>
</dbReference>
<evidence type="ECO:0000313" key="7">
    <source>
        <dbReference type="EMBL" id="RTE65467.1"/>
    </source>
</evidence>
<evidence type="ECO:0000256" key="6">
    <source>
        <dbReference type="SAM" id="MobiDB-lite"/>
    </source>
</evidence>
<dbReference type="Gene3D" id="3.40.50.1980">
    <property type="entry name" value="Nitrogenase molybdenum iron protein domain"/>
    <property type="match status" value="2"/>
</dbReference>
<gene>
    <name evidence="7" type="primary">znuA</name>
    <name evidence="7" type="ORF">EH243_12430</name>
</gene>
<dbReference type="GO" id="GO:0046872">
    <property type="term" value="F:metal ion binding"/>
    <property type="evidence" value="ECO:0007669"/>
    <property type="project" value="InterPro"/>
</dbReference>
<keyword evidence="5" id="KW-0864">Zinc transport</keyword>
<evidence type="ECO:0000256" key="2">
    <source>
        <dbReference type="ARBA" id="ARBA00015915"/>
    </source>
</evidence>
<name>A0A430KPN2_9GAMM</name>
<dbReference type="NCBIfam" id="NF007091">
    <property type="entry name" value="PRK09545.1"/>
    <property type="match status" value="1"/>
</dbReference>
<accession>A0A430KPN2</accession>
<keyword evidence="4" id="KW-0732">Signal</keyword>
<dbReference type="Pfam" id="PF01297">
    <property type="entry name" value="ZnuA"/>
    <property type="match status" value="1"/>
</dbReference>
<comment type="caution">
    <text evidence="7">The sequence shown here is derived from an EMBL/GenBank/DDBJ whole genome shotgun (WGS) entry which is preliminary data.</text>
</comment>
<dbReference type="Proteomes" id="UP000283087">
    <property type="component" value="Unassembled WGS sequence"/>
</dbReference>
<keyword evidence="8" id="KW-1185">Reference proteome</keyword>
<evidence type="ECO:0000256" key="1">
    <source>
        <dbReference type="ARBA" id="ARBA00011028"/>
    </source>
</evidence>
<evidence type="ECO:0000313" key="8">
    <source>
        <dbReference type="Proteomes" id="UP000283087"/>
    </source>
</evidence>
<dbReference type="PANTHER" id="PTHR42953">
    <property type="entry name" value="HIGH-AFFINITY ZINC UPTAKE SYSTEM PROTEIN ZNUA-RELATED"/>
    <property type="match status" value="1"/>
</dbReference>
<keyword evidence="5" id="KW-0862">Zinc</keyword>
<comment type="similarity">
    <text evidence="1">Belongs to the bacterial solute-binding protein 9 family.</text>
</comment>
<evidence type="ECO:0000256" key="4">
    <source>
        <dbReference type="ARBA" id="ARBA00022729"/>
    </source>
</evidence>
<reference evidence="7 8" key="1">
    <citation type="submission" date="2018-11" db="EMBL/GenBank/DDBJ databases">
        <title>The draft genome sequence of Amphritea opalescens ANRC-JH13T.</title>
        <authorList>
            <person name="Fang Z."/>
            <person name="Zhang Y."/>
            <person name="Han X."/>
        </authorList>
    </citation>
    <scope>NUCLEOTIDE SEQUENCE [LARGE SCALE GENOMIC DNA]</scope>
    <source>
        <strain evidence="7 8">ANRC-JH13</strain>
    </source>
</reference>
<evidence type="ECO:0000256" key="5">
    <source>
        <dbReference type="ARBA" id="ARBA00022906"/>
    </source>
</evidence>
<feature type="region of interest" description="Disordered" evidence="6">
    <location>
        <begin position="113"/>
        <end position="147"/>
    </location>
</feature>
<dbReference type="OrthoDB" id="7346865at2"/>
<evidence type="ECO:0000256" key="3">
    <source>
        <dbReference type="ARBA" id="ARBA00022448"/>
    </source>
</evidence>
<dbReference type="EMBL" id="RQXW01000010">
    <property type="protein sequence ID" value="RTE65467.1"/>
    <property type="molecule type" value="Genomic_DNA"/>
</dbReference>
<dbReference type="GO" id="GO:0006829">
    <property type="term" value="P:zinc ion transport"/>
    <property type="evidence" value="ECO:0007669"/>
    <property type="project" value="UniProtKB-KW"/>
</dbReference>
<keyword evidence="3" id="KW-0813">Transport</keyword>